<dbReference type="InterPro" id="IPR024705">
    <property type="entry name" value="Ssp411"/>
</dbReference>
<reference evidence="3 4" key="1">
    <citation type="submission" date="2017-01" db="EMBL/GenBank/DDBJ databases">
        <title>The cable genome- insights into the physiology and evolution of filamentous bacteria capable of sulfide oxidation via long distance electron transfer.</title>
        <authorList>
            <person name="Schreiber L."/>
            <person name="Bjerg J.T."/>
            <person name="Boggild A."/>
            <person name="Van De Vossenberg J."/>
            <person name="Meysman F."/>
            <person name="Nielsen L.P."/>
            <person name="Schramm A."/>
            <person name="Kjeldsen K.U."/>
        </authorList>
    </citation>
    <scope>NUCLEOTIDE SEQUENCE [LARGE SCALE GENOMIC DNA]</scope>
    <source>
        <strain evidence="3">MCF</strain>
    </source>
</reference>
<evidence type="ECO:0000259" key="2">
    <source>
        <dbReference type="Pfam" id="PF03190"/>
    </source>
</evidence>
<organism evidence="3 4">
    <name type="scientific">Candidatus Electrothrix aarhusensis</name>
    <dbReference type="NCBI Taxonomy" id="1859131"/>
    <lineage>
        <taxon>Bacteria</taxon>
        <taxon>Pseudomonadati</taxon>
        <taxon>Thermodesulfobacteriota</taxon>
        <taxon>Desulfobulbia</taxon>
        <taxon>Desulfobulbales</taxon>
        <taxon>Desulfobulbaceae</taxon>
        <taxon>Candidatus Electrothrix</taxon>
    </lineage>
</organism>
<accession>A0A444IYA2</accession>
<dbReference type="InterPro" id="IPR036249">
    <property type="entry name" value="Thioredoxin-like_sf"/>
</dbReference>
<dbReference type="Pfam" id="PF03190">
    <property type="entry name" value="Thioredox_DsbH"/>
    <property type="match status" value="1"/>
</dbReference>
<keyword evidence="4" id="KW-1185">Reference proteome</keyword>
<evidence type="ECO:0000313" key="4">
    <source>
        <dbReference type="Proteomes" id="UP000287853"/>
    </source>
</evidence>
<proteinExistence type="predicted"/>
<dbReference type="AlphaFoldDB" id="A0A444IYA2"/>
<protein>
    <recommendedName>
        <fullName evidence="2">Spermatogenesis-associated protein 20-like TRX domain-containing protein</fullName>
    </recommendedName>
</protein>
<dbReference type="CDD" id="cd02955">
    <property type="entry name" value="SSP411"/>
    <property type="match status" value="1"/>
</dbReference>
<dbReference type="InterPro" id="IPR008928">
    <property type="entry name" value="6-hairpin_glycosidase_sf"/>
</dbReference>
<dbReference type="SUPFAM" id="SSF52833">
    <property type="entry name" value="Thioredoxin-like"/>
    <property type="match status" value="1"/>
</dbReference>
<evidence type="ECO:0000313" key="3">
    <source>
        <dbReference type="EMBL" id="RWX45813.1"/>
    </source>
</evidence>
<feature type="coiled-coil region" evidence="1">
    <location>
        <begin position="397"/>
        <end position="424"/>
    </location>
</feature>
<dbReference type="Gene3D" id="1.50.10.10">
    <property type="match status" value="1"/>
</dbReference>
<dbReference type="SUPFAM" id="SSF48208">
    <property type="entry name" value="Six-hairpin glycosidases"/>
    <property type="match status" value="1"/>
</dbReference>
<keyword evidence="1" id="KW-0175">Coiled coil</keyword>
<feature type="domain" description="Spermatogenesis-associated protein 20-like TRX" evidence="2">
    <location>
        <begin position="6"/>
        <end position="167"/>
    </location>
</feature>
<sequence>MQHETTNRLAREKSPYLLQHAANPVDWYPWGEEAFQQAREEGKPIFLSIGYSTCHWCHVMARESFADQKIAELLNAGFINIKVDREERPDIDQMYMAAAMTLNSSGGWPLSIFLTHKGAPFYVATYIPPRSRDGRTGFPDILHAIHTAWLNRREELEQSALGVIKALQKGASSARVGQGRQPAQSDALARAVVALADSFDQRYGGFGSAPKFPRPAVFSLLFQACFFEKSEQALEMGLATLRAMARGGIHDHLGGGFHRYAVDRQWRIPHFEKMLYDQAQLADAYLVAGQITGERQYAKVAQQILQYVLTVLQAPAGGFYAAEDADSEDPYSPGRHGEGACYLWIEEEIVQTVGVADANIFTYCYGVEFDGNALADPLHEFTGRNILYLKHHPEEAAAQFNKDLSQIEAVLARASQKLVEKRQQRNGPHRDEKILTAWNGLMIKALAKASAVVQDPQLLDAAQRAAVFLRTTLYNRKNRTLCRRFCEGESGIKGQLDDYAFLVAGLFELYQVTQESQWLQWALELTETQIRLFWDEQGDGFFDSLPDPLVAVRLKNDYDGAEPAANSLAAANLVRLGRLTDNSQWLDLADRTIRSFDEQLHHNPQALPVLLTAQQELLSAPSLVVVAGRRDAEDTKKMLGIVQRSWSPARLLLLADGGENQEFLGKLLPFVRTASMVNNQATAYFCRDYTCQMPMTDPEALEEMLGRETEV</sequence>
<dbReference type="InterPro" id="IPR004879">
    <property type="entry name" value="Ssp411-like_TRX"/>
</dbReference>
<name>A0A444IYA2_9BACT</name>
<comment type="caution">
    <text evidence="3">The sequence shown here is derived from an EMBL/GenBank/DDBJ whole genome shotgun (WGS) entry which is preliminary data.</text>
</comment>
<dbReference type="InterPro" id="IPR012341">
    <property type="entry name" value="6hp_glycosidase-like_sf"/>
</dbReference>
<dbReference type="Gene3D" id="3.40.30.10">
    <property type="entry name" value="Glutaredoxin"/>
    <property type="match status" value="1"/>
</dbReference>
<dbReference type="PANTHER" id="PTHR42899:SF1">
    <property type="entry name" value="SPERMATOGENESIS-ASSOCIATED PROTEIN 20"/>
    <property type="match status" value="1"/>
</dbReference>
<dbReference type="Proteomes" id="UP000287853">
    <property type="component" value="Unassembled WGS sequence"/>
</dbReference>
<evidence type="ECO:0000256" key="1">
    <source>
        <dbReference type="SAM" id="Coils"/>
    </source>
</evidence>
<dbReference type="PIRSF" id="PIRSF006402">
    <property type="entry name" value="UCP006402_thioredoxin"/>
    <property type="match status" value="1"/>
</dbReference>
<dbReference type="EMBL" id="MTKO01000072">
    <property type="protein sequence ID" value="RWX45813.1"/>
    <property type="molecule type" value="Genomic_DNA"/>
</dbReference>
<dbReference type="PANTHER" id="PTHR42899">
    <property type="entry name" value="SPERMATOGENESIS-ASSOCIATED PROTEIN 20"/>
    <property type="match status" value="1"/>
</dbReference>
<gene>
    <name evidence="3" type="ORF">H206_00635</name>
</gene>
<dbReference type="GO" id="GO:0005975">
    <property type="term" value="P:carbohydrate metabolic process"/>
    <property type="evidence" value="ECO:0007669"/>
    <property type="project" value="InterPro"/>
</dbReference>